<evidence type="ECO:0000313" key="12">
    <source>
        <dbReference type="Proteomes" id="UP001497457"/>
    </source>
</evidence>
<evidence type="ECO:0000313" key="11">
    <source>
        <dbReference type="EMBL" id="CAL4959952.1"/>
    </source>
</evidence>
<reference evidence="11 12" key="2">
    <citation type="submission" date="2024-10" db="EMBL/GenBank/DDBJ databases">
        <authorList>
            <person name="Ryan C."/>
        </authorList>
    </citation>
    <scope>NUCLEOTIDE SEQUENCE [LARGE SCALE GENOMIC DNA]</scope>
</reference>
<feature type="region of interest" description="Disordered" evidence="9">
    <location>
        <begin position="1"/>
        <end position="23"/>
    </location>
</feature>
<evidence type="ECO:0000256" key="8">
    <source>
        <dbReference type="ARBA" id="ARBA00023098"/>
    </source>
</evidence>
<evidence type="ECO:0000259" key="10">
    <source>
        <dbReference type="Pfam" id="PF01764"/>
    </source>
</evidence>
<name>A0ABC8ZDH7_9POAL</name>
<keyword evidence="4" id="KW-0934">Plastid</keyword>
<feature type="domain" description="Fungal lipase-type" evidence="10">
    <location>
        <begin position="259"/>
        <end position="318"/>
    </location>
</feature>
<reference evidence="12" key="1">
    <citation type="submission" date="2024-06" db="EMBL/GenBank/DDBJ databases">
        <authorList>
            <person name="Ryan C."/>
        </authorList>
    </citation>
    <scope>NUCLEOTIDE SEQUENCE [LARGE SCALE GENOMIC DNA]</scope>
</reference>
<dbReference type="CDD" id="cd00519">
    <property type="entry name" value="Lipase_3"/>
    <property type="match status" value="1"/>
</dbReference>
<keyword evidence="5" id="KW-0378">Hydrolase</keyword>
<dbReference type="GO" id="GO:0009507">
    <property type="term" value="C:chloroplast"/>
    <property type="evidence" value="ECO:0007669"/>
    <property type="project" value="UniProtKB-SubCell"/>
</dbReference>
<dbReference type="PANTHER" id="PTHR31403">
    <property type="entry name" value="PHOSPHOLIPASE A1-IBETA2, CHLOROPLASTIC"/>
    <property type="match status" value="1"/>
</dbReference>
<evidence type="ECO:0000256" key="5">
    <source>
        <dbReference type="ARBA" id="ARBA00022801"/>
    </source>
</evidence>
<dbReference type="EMBL" id="OZ075129">
    <property type="protein sequence ID" value="CAL4959952.1"/>
    <property type="molecule type" value="Genomic_DNA"/>
</dbReference>
<keyword evidence="6" id="KW-0809">Transit peptide</keyword>
<keyword evidence="12" id="KW-1185">Reference proteome</keyword>
<accession>A0ABC8ZDH7</accession>
<dbReference type="Proteomes" id="UP001497457">
    <property type="component" value="Chromosome 19rd"/>
</dbReference>
<organism evidence="11 12">
    <name type="scientific">Urochloa decumbens</name>
    <dbReference type="NCBI Taxonomy" id="240449"/>
    <lineage>
        <taxon>Eukaryota</taxon>
        <taxon>Viridiplantae</taxon>
        <taxon>Streptophyta</taxon>
        <taxon>Embryophyta</taxon>
        <taxon>Tracheophyta</taxon>
        <taxon>Spermatophyta</taxon>
        <taxon>Magnoliopsida</taxon>
        <taxon>Liliopsida</taxon>
        <taxon>Poales</taxon>
        <taxon>Poaceae</taxon>
        <taxon>PACMAD clade</taxon>
        <taxon>Panicoideae</taxon>
        <taxon>Panicodae</taxon>
        <taxon>Paniceae</taxon>
        <taxon>Melinidinae</taxon>
        <taxon>Urochloa</taxon>
    </lineage>
</organism>
<gene>
    <name evidence="11" type="ORF">URODEC1_LOCUS44109</name>
</gene>
<dbReference type="Gene3D" id="3.40.50.1820">
    <property type="entry name" value="alpha/beta hydrolase"/>
    <property type="match status" value="2"/>
</dbReference>
<dbReference type="SUPFAM" id="SSF53474">
    <property type="entry name" value="alpha/beta-Hydrolases"/>
    <property type="match status" value="1"/>
</dbReference>
<dbReference type="AlphaFoldDB" id="A0ABC8ZDH7"/>
<protein>
    <recommendedName>
        <fullName evidence="10">Fungal lipase-type domain-containing protein</fullName>
    </recommendedName>
</protein>
<dbReference type="InterPro" id="IPR029058">
    <property type="entry name" value="AB_hydrolase_fold"/>
</dbReference>
<sequence length="422" mass="44635">MASTATIRPRSALHKATSPARPKPCRARVVAAAAAATTTSAAAMATTAAERACAPAASVARTTSTRRTPTASVASMWRQVQGSHDWNGLLQPLHPVVRDEVARYGELVGACYKVLDADPSSPRHMCCKYGKETVLEEAGVAGAGYEVTRYIYATPDVAGPPSTSGRRSSSWVGYVAVSTDEMTRRLGRRDVLVSLRGTVTQAEWAANLMSALEPAHLDTRRAQPDVKVESGFLNLYTSSAPGAAGMGSCRDQLLREVYDLAELGLNRDASGRRVPVTVFSYGGPRVGNAAFKNRCDELGVKALRVANVRDPVTMLPGALINEDTKGFLAAWAGGGDRYTHVGVELALDFLRFRDPGSVHDIGAYVSAITAETCGKTPNAAADGHGGVLAKVTEFVEGQRAAAFAWKEAALQMGGLVRTLGMI</sequence>
<dbReference type="Pfam" id="PF01764">
    <property type="entry name" value="Lipase_3"/>
    <property type="match status" value="1"/>
</dbReference>
<evidence type="ECO:0000256" key="4">
    <source>
        <dbReference type="ARBA" id="ARBA00022640"/>
    </source>
</evidence>
<comment type="subcellular location">
    <subcellularLocation>
        <location evidence="1">Plastid</location>
        <location evidence="1">Chloroplast</location>
    </subcellularLocation>
</comment>
<keyword evidence="8" id="KW-0443">Lipid metabolism</keyword>
<evidence type="ECO:0000256" key="6">
    <source>
        <dbReference type="ARBA" id="ARBA00022946"/>
    </source>
</evidence>
<evidence type="ECO:0000256" key="3">
    <source>
        <dbReference type="ARBA" id="ARBA00022528"/>
    </source>
</evidence>
<dbReference type="GO" id="GO:0016042">
    <property type="term" value="P:lipid catabolic process"/>
    <property type="evidence" value="ECO:0007669"/>
    <property type="project" value="UniProtKB-KW"/>
</dbReference>
<proteinExistence type="inferred from homology"/>
<dbReference type="GO" id="GO:0004620">
    <property type="term" value="F:phospholipase activity"/>
    <property type="evidence" value="ECO:0007669"/>
    <property type="project" value="UniProtKB-ARBA"/>
</dbReference>
<keyword evidence="7" id="KW-0442">Lipid degradation</keyword>
<evidence type="ECO:0000256" key="1">
    <source>
        <dbReference type="ARBA" id="ARBA00004229"/>
    </source>
</evidence>
<evidence type="ECO:0000256" key="9">
    <source>
        <dbReference type="SAM" id="MobiDB-lite"/>
    </source>
</evidence>
<comment type="similarity">
    <text evidence="2">Belongs to the AB hydrolase superfamily. Lipase family.</text>
</comment>
<dbReference type="InterPro" id="IPR002921">
    <property type="entry name" value="Fungal_lipase-type"/>
</dbReference>
<evidence type="ECO:0000256" key="7">
    <source>
        <dbReference type="ARBA" id="ARBA00022963"/>
    </source>
</evidence>
<keyword evidence="3" id="KW-0150">Chloroplast</keyword>
<evidence type="ECO:0000256" key="2">
    <source>
        <dbReference type="ARBA" id="ARBA00010701"/>
    </source>
</evidence>
<dbReference type="PANTHER" id="PTHR31403:SF58">
    <property type="entry name" value="PHOSPHOLIPASE A1 EG1, CHLOROPLASTIC_MITOCHONDRIAL"/>
    <property type="match status" value="1"/>
</dbReference>